<feature type="domain" description="DHHA1" evidence="8">
    <location>
        <begin position="352"/>
        <end position="444"/>
    </location>
</feature>
<evidence type="ECO:0000256" key="1">
    <source>
        <dbReference type="ARBA" id="ARBA00005915"/>
    </source>
</evidence>
<dbReference type="PANTHER" id="PTHR30255:SF2">
    <property type="entry name" value="SINGLE-STRANDED-DNA-SPECIFIC EXONUCLEASE RECJ"/>
    <property type="match status" value="1"/>
</dbReference>
<evidence type="ECO:0000313" key="13">
    <source>
        <dbReference type="Proteomes" id="UP000189956"/>
    </source>
</evidence>
<proteinExistence type="inferred from homology"/>
<evidence type="ECO:0000313" key="12">
    <source>
        <dbReference type="Proteomes" id="UP000030125"/>
    </source>
</evidence>
<dbReference type="InterPro" id="IPR051673">
    <property type="entry name" value="SSDNA_exonuclease_RecJ"/>
</dbReference>
<evidence type="ECO:0000313" key="10">
    <source>
        <dbReference type="EMBL" id="KGN80277.1"/>
    </source>
</evidence>
<dbReference type="OrthoDB" id="9809852at2"/>
<dbReference type="Pfam" id="PF02272">
    <property type="entry name" value="DHHA1"/>
    <property type="match status" value="1"/>
</dbReference>
<name>A0A099X1B9_PORCN</name>
<dbReference type="Gene3D" id="3.10.310.30">
    <property type="match status" value="1"/>
</dbReference>
<evidence type="ECO:0000259" key="9">
    <source>
        <dbReference type="Pfam" id="PF17768"/>
    </source>
</evidence>
<dbReference type="Pfam" id="PF01368">
    <property type="entry name" value="DHH"/>
    <property type="match status" value="1"/>
</dbReference>
<reference evidence="10 12" key="1">
    <citation type="submission" date="2014-08" db="EMBL/GenBank/DDBJ databases">
        <title>Porphyromonas cangingivalis strain:COT-109_OH1386 Genome sequencing.</title>
        <authorList>
            <person name="Wallis C."/>
            <person name="Deusch O."/>
            <person name="O'Flynn C."/>
            <person name="Davis I."/>
            <person name="Jospin G."/>
            <person name="Darling A.E."/>
            <person name="Coil D.A."/>
            <person name="Alexiev A."/>
            <person name="Horsfall A."/>
            <person name="Kirkwood N."/>
            <person name="Harris S."/>
            <person name="Eisen J.A."/>
        </authorList>
    </citation>
    <scope>NUCLEOTIDE SEQUENCE [LARGE SCALE GENOMIC DNA]</scope>
    <source>
        <strain evidence="12">COT-109 OH1386</strain>
        <strain evidence="10">COT-109_OH1386</strain>
    </source>
</reference>
<dbReference type="Proteomes" id="UP000030125">
    <property type="component" value="Unassembled WGS sequence"/>
</dbReference>
<dbReference type="InterPro" id="IPR003156">
    <property type="entry name" value="DHHA1_dom"/>
</dbReference>
<keyword evidence="4" id="KW-0378">Hydrolase</keyword>
<dbReference type="RefSeq" id="WP_025836872.1">
    <property type="nucleotide sequence ID" value="NZ_FUWL01000003.1"/>
</dbReference>
<dbReference type="Pfam" id="PF17768">
    <property type="entry name" value="RecJ_OB"/>
    <property type="match status" value="1"/>
</dbReference>
<dbReference type="GO" id="GO:0008409">
    <property type="term" value="F:5'-3' exonuclease activity"/>
    <property type="evidence" value="ECO:0007669"/>
    <property type="project" value="InterPro"/>
</dbReference>
<dbReference type="AlphaFoldDB" id="A0A099X1B9"/>
<dbReference type="GO" id="GO:0003676">
    <property type="term" value="F:nucleic acid binding"/>
    <property type="evidence" value="ECO:0007669"/>
    <property type="project" value="InterPro"/>
</dbReference>
<keyword evidence="12" id="KW-1185">Reference proteome</keyword>
<dbReference type="SUPFAM" id="SSF64182">
    <property type="entry name" value="DHH phosphoesterases"/>
    <property type="match status" value="1"/>
</dbReference>
<dbReference type="InterPro" id="IPR001667">
    <property type="entry name" value="DDH_dom"/>
</dbReference>
<evidence type="ECO:0000256" key="4">
    <source>
        <dbReference type="ARBA" id="ARBA00022801"/>
    </source>
</evidence>
<dbReference type="GO" id="GO:0006281">
    <property type="term" value="P:DNA repair"/>
    <property type="evidence" value="ECO:0007669"/>
    <property type="project" value="InterPro"/>
</dbReference>
<dbReference type="Gene3D" id="3.90.1640.30">
    <property type="match status" value="1"/>
</dbReference>
<dbReference type="GO" id="GO:0006310">
    <property type="term" value="P:DNA recombination"/>
    <property type="evidence" value="ECO:0007669"/>
    <property type="project" value="InterPro"/>
</dbReference>
<dbReference type="eggNOG" id="COG0608">
    <property type="taxonomic scope" value="Bacteria"/>
</dbReference>
<accession>A0A099X1B9</accession>
<gene>
    <name evidence="10" type="ORF">HQ35_06200</name>
    <name evidence="11" type="ORF">SAMN02745205_00308</name>
</gene>
<evidence type="ECO:0000256" key="2">
    <source>
        <dbReference type="ARBA" id="ARBA00019841"/>
    </source>
</evidence>
<keyword evidence="6" id="KW-0175">Coiled coil</keyword>
<dbReference type="EMBL" id="JQJD01000043">
    <property type="protein sequence ID" value="KGN80277.1"/>
    <property type="molecule type" value="Genomic_DNA"/>
</dbReference>
<evidence type="ECO:0000256" key="5">
    <source>
        <dbReference type="ARBA" id="ARBA00022839"/>
    </source>
</evidence>
<dbReference type="PANTHER" id="PTHR30255">
    <property type="entry name" value="SINGLE-STRANDED-DNA-SPECIFIC EXONUCLEASE RECJ"/>
    <property type="match status" value="1"/>
</dbReference>
<evidence type="ECO:0000256" key="3">
    <source>
        <dbReference type="ARBA" id="ARBA00022722"/>
    </source>
</evidence>
<dbReference type="EMBL" id="FUWL01000003">
    <property type="protein sequence ID" value="SJZ32651.1"/>
    <property type="molecule type" value="Genomic_DNA"/>
</dbReference>
<evidence type="ECO:0000259" key="8">
    <source>
        <dbReference type="Pfam" id="PF02272"/>
    </source>
</evidence>
<protein>
    <recommendedName>
        <fullName evidence="2">Single-stranded-DNA-specific exonuclease RecJ</fullName>
    </recommendedName>
</protein>
<evidence type="ECO:0000313" key="11">
    <source>
        <dbReference type="EMBL" id="SJZ32651.1"/>
    </source>
</evidence>
<dbReference type="InterPro" id="IPR004610">
    <property type="entry name" value="RecJ"/>
</dbReference>
<dbReference type="InterPro" id="IPR038763">
    <property type="entry name" value="DHH_sf"/>
</dbReference>
<dbReference type="Proteomes" id="UP000189956">
    <property type="component" value="Unassembled WGS sequence"/>
</dbReference>
<evidence type="ECO:0000256" key="6">
    <source>
        <dbReference type="SAM" id="Coils"/>
    </source>
</evidence>
<organism evidence="10 12">
    <name type="scientific">Porphyromonas cangingivalis</name>
    <dbReference type="NCBI Taxonomy" id="36874"/>
    <lineage>
        <taxon>Bacteria</taxon>
        <taxon>Pseudomonadati</taxon>
        <taxon>Bacteroidota</taxon>
        <taxon>Bacteroidia</taxon>
        <taxon>Bacteroidales</taxon>
        <taxon>Porphyromonadaceae</taxon>
        <taxon>Porphyromonas</taxon>
    </lineage>
</organism>
<dbReference type="InterPro" id="IPR041122">
    <property type="entry name" value="RecJ_OB"/>
</dbReference>
<feature type="domain" description="RecJ OB" evidence="9">
    <location>
        <begin position="460"/>
        <end position="569"/>
    </location>
</feature>
<keyword evidence="5 11" id="KW-0269">Exonuclease</keyword>
<comment type="similarity">
    <text evidence="1">Belongs to the RecJ family.</text>
</comment>
<sequence>MSHEWDISTLTKEEKELANELRSRHKLLPVVADILVQRGIDSPQHLRNYLEPKLSDLHDPFLMNDMHKAIKRINKAIGNKEKILIYGDYDVDGTTAVTLVYKYLRQVTANIDYYIPDRYAEGSGISTQGVDYAHRNGFTLIIALDCGIKAVNKVAYAASLGIDFIICDHHVPDDVLPTAVALLNAKLPDSTYPFDELSGCGVGFKLMQAFAISNGSDMRSLYDLLDLVAVSIAADIVPLVGENRILAYHGLRNLNQNPAIGLKGIIEVSGLRSKELDISDITFKIGPRINASGRMQSGRESVDLLLARTPKEAKAMSHHIDEYNNKRRELDREITHEAKNIVESFTDIEDRKVIIVYDPAWFKGVIGIVASRLSEKYNRPTIVLTDTTEGLVCGSARSSEGFDIYTCIESCKDILENFGGHPYAAGMTIKKSNLHKFIKMMNEKADSTFSMESFTPRHRVDAELSLKEITPMLRRQLKKMAPFGPGNEKPIFCTRGVVCVTPPRVMGRKKNHLKMVVSMPGEMPFFQAFAYNQSDALAALSKGQEFDILYNIEEHNSMGKKMVQLIIIDIHVPEQQ</sequence>
<feature type="coiled-coil region" evidence="6">
    <location>
        <begin position="313"/>
        <end position="340"/>
    </location>
</feature>
<dbReference type="NCBIfam" id="TIGR00644">
    <property type="entry name" value="recJ"/>
    <property type="match status" value="1"/>
</dbReference>
<evidence type="ECO:0000259" key="7">
    <source>
        <dbReference type="Pfam" id="PF01368"/>
    </source>
</evidence>
<dbReference type="STRING" id="36874.HQ34_00950"/>
<feature type="domain" description="DDH" evidence="7">
    <location>
        <begin position="82"/>
        <end position="232"/>
    </location>
</feature>
<keyword evidence="3" id="KW-0540">Nuclease</keyword>
<reference evidence="11 13" key="2">
    <citation type="submission" date="2017-02" db="EMBL/GenBank/DDBJ databases">
        <authorList>
            <person name="Peterson S.W."/>
        </authorList>
    </citation>
    <scope>NUCLEOTIDE SEQUENCE [LARGE SCALE GENOMIC DNA]</scope>
    <source>
        <strain evidence="11 13">ATCC 700135</strain>
    </source>
</reference>